<name>A0A3N0DSY3_9ACTN</name>
<reference evidence="2 3" key="1">
    <citation type="submission" date="2018-11" db="EMBL/GenBank/DDBJ databases">
        <authorList>
            <person name="Li F."/>
        </authorList>
    </citation>
    <scope>NUCLEOTIDE SEQUENCE [LARGE SCALE GENOMIC DNA]</scope>
    <source>
        <strain evidence="2 3">KIS18-7</strain>
    </source>
</reference>
<keyword evidence="3" id="KW-1185">Reference proteome</keyword>
<comment type="caution">
    <text evidence="2">The sequence shown here is derived from an EMBL/GenBank/DDBJ whole genome shotgun (WGS) entry which is preliminary data.</text>
</comment>
<feature type="transmembrane region" description="Helical" evidence="1">
    <location>
        <begin position="132"/>
        <end position="150"/>
    </location>
</feature>
<evidence type="ECO:0000256" key="1">
    <source>
        <dbReference type="SAM" id="Phobius"/>
    </source>
</evidence>
<proteinExistence type="predicted"/>
<feature type="transmembrane region" description="Helical" evidence="1">
    <location>
        <begin position="37"/>
        <end position="58"/>
    </location>
</feature>
<sequence>MDGPAPRLSSGIRRARDRYRGWNECYDARMDRFYSRWLLLVLGLLFVFVGLGSLPSAIHAARHDGTWGVFTATDRHCSRGGCLWDGTFRSDNGAIVQDEVTYDGHGIDHVGDRVRAEVVKGSSDAYGRHSDALLESILFSIGGVVCLVWWEVLRRRRAVSGG</sequence>
<organism evidence="2 3">
    <name type="scientific">Nocardioides marmorisolisilvae</name>
    <dbReference type="NCBI Taxonomy" id="1542737"/>
    <lineage>
        <taxon>Bacteria</taxon>
        <taxon>Bacillati</taxon>
        <taxon>Actinomycetota</taxon>
        <taxon>Actinomycetes</taxon>
        <taxon>Propionibacteriales</taxon>
        <taxon>Nocardioidaceae</taxon>
        <taxon>Nocardioides</taxon>
    </lineage>
</organism>
<dbReference type="Proteomes" id="UP000277094">
    <property type="component" value="Unassembled WGS sequence"/>
</dbReference>
<dbReference type="EMBL" id="RJSG01000002">
    <property type="protein sequence ID" value="RNL78755.1"/>
    <property type="molecule type" value="Genomic_DNA"/>
</dbReference>
<keyword evidence="1" id="KW-0812">Transmembrane</keyword>
<protein>
    <recommendedName>
        <fullName evidence="4">DUF3592 domain-containing protein</fullName>
    </recommendedName>
</protein>
<evidence type="ECO:0008006" key="4">
    <source>
        <dbReference type="Google" id="ProtNLM"/>
    </source>
</evidence>
<evidence type="ECO:0000313" key="3">
    <source>
        <dbReference type="Proteomes" id="UP000277094"/>
    </source>
</evidence>
<keyword evidence="1" id="KW-0472">Membrane</keyword>
<accession>A0A3N0DSY3</accession>
<evidence type="ECO:0000313" key="2">
    <source>
        <dbReference type="EMBL" id="RNL78755.1"/>
    </source>
</evidence>
<dbReference type="AlphaFoldDB" id="A0A3N0DSY3"/>
<keyword evidence="1" id="KW-1133">Transmembrane helix</keyword>
<gene>
    <name evidence="2" type="ORF">EFL95_06685</name>
</gene>